<dbReference type="Proteomes" id="UP000799291">
    <property type="component" value="Unassembled WGS sequence"/>
</dbReference>
<organism evidence="1 2">
    <name type="scientific">Lentithecium fluviatile CBS 122367</name>
    <dbReference type="NCBI Taxonomy" id="1168545"/>
    <lineage>
        <taxon>Eukaryota</taxon>
        <taxon>Fungi</taxon>
        <taxon>Dikarya</taxon>
        <taxon>Ascomycota</taxon>
        <taxon>Pezizomycotina</taxon>
        <taxon>Dothideomycetes</taxon>
        <taxon>Pleosporomycetidae</taxon>
        <taxon>Pleosporales</taxon>
        <taxon>Massarineae</taxon>
        <taxon>Lentitheciaceae</taxon>
        <taxon>Lentithecium</taxon>
    </lineage>
</organism>
<protein>
    <submittedName>
        <fullName evidence="1">Uncharacterized protein</fullName>
    </submittedName>
</protein>
<keyword evidence="2" id="KW-1185">Reference proteome</keyword>
<accession>A0A6G1JEK4</accession>
<proteinExistence type="predicted"/>
<dbReference type="EMBL" id="MU005573">
    <property type="protein sequence ID" value="KAF2688605.1"/>
    <property type="molecule type" value="Genomic_DNA"/>
</dbReference>
<sequence length="200" mass="21796">MHTTIRSAVAAGGRRRRVASSSDHNNVLLFWAGQRTAYGAPPQTGADTLSRGWWHKGSRLSAGEAGARARLGCMATCLTAHCVEARCRGHLLGSFSHFTALLVLDGRCWRRRCNAWAGMNASERGVLSSFRACGRVGVNTSPMLRLYEVSVHEAVPPENRRAGRRMCRSCSPRSAMSSRFCSPNPALASSFMIPEAVHRP</sequence>
<gene>
    <name evidence="1" type="ORF">K458DRAFT_149667</name>
</gene>
<evidence type="ECO:0000313" key="2">
    <source>
        <dbReference type="Proteomes" id="UP000799291"/>
    </source>
</evidence>
<reference evidence="1" key="1">
    <citation type="journal article" date="2020" name="Stud. Mycol.">
        <title>101 Dothideomycetes genomes: a test case for predicting lifestyles and emergence of pathogens.</title>
        <authorList>
            <person name="Haridas S."/>
            <person name="Albert R."/>
            <person name="Binder M."/>
            <person name="Bloem J."/>
            <person name="Labutti K."/>
            <person name="Salamov A."/>
            <person name="Andreopoulos B."/>
            <person name="Baker S."/>
            <person name="Barry K."/>
            <person name="Bills G."/>
            <person name="Bluhm B."/>
            <person name="Cannon C."/>
            <person name="Castanera R."/>
            <person name="Culley D."/>
            <person name="Daum C."/>
            <person name="Ezra D."/>
            <person name="Gonzalez J."/>
            <person name="Henrissat B."/>
            <person name="Kuo A."/>
            <person name="Liang C."/>
            <person name="Lipzen A."/>
            <person name="Lutzoni F."/>
            <person name="Magnuson J."/>
            <person name="Mondo S."/>
            <person name="Nolan M."/>
            <person name="Ohm R."/>
            <person name="Pangilinan J."/>
            <person name="Park H.-J."/>
            <person name="Ramirez L."/>
            <person name="Alfaro M."/>
            <person name="Sun H."/>
            <person name="Tritt A."/>
            <person name="Yoshinaga Y."/>
            <person name="Zwiers L.-H."/>
            <person name="Turgeon B."/>
            <person name="Goodwin S."/>
            <person name="Spatafora J."/>
            <person name="Crous P."/>
            <person name="Grigoriev I."/>
        </authorList>
    </citation>
    <scope>NUCLEOTIDE SEQUENCE</scope>
    <source>
        <strain evidence="1">CBS 122367</strain>
    </source>
</reference>
<dbReference type="AlphaFoldDB" id="A0A6G1JEK4"/>
<evidence type="ECO:0000313" key="1">
    <source>
        <dbReference type="EMBL" id="KAF2688605.1"/>
    </source>
</evidence>
<name>A0A6G1JEK4_9PLEO</name>